<gene>
    <name evidence="3" type="ORF">FO440_19370</name>
</gene>
<feature type="chain" id="PRO_5021847997" evidence="2">
    <location>
        <begin position="21"/>
        <end position="323"/>
    </location>
</feature>
<sequence length="323" mass="36990">MRFIVLCFLFMVTCSMAGYAQQDTSAQQNTTVNPVQQPAGVQVLDSVIQATAARQKFIEDSLSTQYIRYPDSAMNREAAAKFVHDYLYHGNGFLDIPFKSKSILRSGHTRQTRDQWIITIIIGLLLYTALLNIVMNKDVKNVFLSFYSKRAIVQASKEDAQINFWAFIGLFLLFGLTFGLFLYQLAAYKDIYYSVSGFRLFISLVLIILLLFAFKFLVLKFVGFVFDIQKLVTEYVSVLYLTYFNIAFVFLPVTVCFSLLSAQLIPVLLLVAVVLIVVILTWLYLRSSVNIISNFRFHKFYLFIYLCALEICPILILIKALNI</sequence>
<feature type="transmembrane region" description="Helical" evidence="1">
    <location>
        <begin position="164"/>
        <end position="186"/>
    </location>
</feature>
<feature type="transmembrane region" description="Helical" evidence="1">
    <location>
        <begin position="198"/>
        <end position="226"/>
    </location>
</feature>
<organism evidence="3 4">
    <name type="scientific">Mucilaginibacter corticis</name>
    <dbReference type="NCBI Taxonomy" id="2597670"/>
    <lineage>
        <taxon>Bacteria</taxon>
        <taxon>Pseudomonadati</taxon>
        <taxon>Bacteroidota</taxon>
        <taxon>Sphingobacteriia</taxon>
        <taxon>Sphingobacteriales</taxon>
        <taxon>Sphingobacteriaceae</taxon>
        <taxon>Mucilaginibacter</taxon>
    </lineage>
</organism>
<feature type="signal peptide" evidence="2">
    <location>
        <begin position="1"/>
        <end position="20"/>
    </location>
</feature>
<evidence type="ECO:0000313" key="4">
    <source>
        <dbReference type="Proteomes" id="UP000318733"/>
    </source>
</evidence>
<keyword evidence="1" id="KW-0472">Membrane</keyword>
<dbReference type="InterPro" id="IPR025367">
    <property type="entry name" value="DUF4271"/>
</dbReference>
<reference evidence="3 4" key="1">
    <citation type="submission" date="2019-07" db="EMBL/GenBank/DDBJ databases">
        <authorList>
            <person name="Huq M.A."/>
        </authorList>
    </citation>
    <scope>NUCLEOTIDE SEQUENCE [LARGE SCALE GENOMIC DNA]</scope>
    <source>
        <strain evidence="3 4">MAH-19</strain>
    </source>
</reference>
<keyword evidence="4" id="KW-1185">Reference proteome</keyword>
<accession>A0A556MFH5</accession>
<evidence type="ECO:0000313" key="3">
    <source>
        <dbReference type="EMBL" id="TSJ38668.1"/>
    </source>
</evidence>
<dbReference type="AlphaFoldDB" id="A0A556MFH5"/>
<evidence type="ECO:0000256" key="1">
    <source>
        <dbReference type="SAM" id="Phobius"/>
    </source>
</evidence>
<name>A0A556MFH5_9SPHI</name>
<keyword evidence="2" id="KW-0732">Signal</keyword>
<dbReference type="OrthoDB" id="1494583at2"/>
<keyword evidence="1" id="KW-1133">Transmembrane helix</keyword>
<feature type="transmembrane region" description="Helical" evidence="1">
    <location>
        <begin position="297"/>
        <end position="318"/>
    </location>
</feature>
<dbReference type="EMBL" id="VLPK01000004">
    <property type="protein sequence ID" value="TSJ38668.1"/>
    <property type="molecule type" value="Genomic_DNA"/>
</dbReference>
<feature type="transmembrane region" description="Helical" evidence="1">
    <location>
        <begin position="266"/>
        <end position="285"/>
    </location>
</feature>
<proteinExistence type="predicted"/>
<protein>
    <submittedName>
        <fullName evidence="3">DUF4271 domain-containing protein</fullName>
    </submittedName>
</protein>
<evidence type="ECO:0000256" key="2">
    <source>
        <dbReference type="SAM" id="SignalP"/>
    </source>
</evidence>
<comment type="caution">
    <text evidence="3">The sequence shown here is derived from an EMBL/GenBank/DDBJ whole genome shotgun (WGS) entry which is preliminary data.</text>
</comment>
<feature type="transmembrane region" description="Helical" evidence="1">
    <location>
        <begin position="238"/>
        <end position="260"/>
    </location>
</feature>
<dbReference type="Pfam" id="PF14093">
    <property type="entry name" value="DUF4271"/>
    <property type="match status" value="1"/>
</dbReference>
<keyword evidence="1" id="KW-0812">Transmembrane</keyword>
<dbReference type="Proteomes" id="UP000318733">
    <property type="component" value="Unassembled WGS sequence"/>
</dbReference>
<dbReference type="RefSeq" id="WP_144249949.1">
    <property type="nucleotide sequence ID" value="NZ_VLPK01000004.1"/>
</dbReference>
<feature type="transmembrane region" description="Helical" evidence="1">
    <location>
        <begin position="116"/>
        <end position="135"/>
    </location>
</feature>